<evidence type="ECO:0000313" key="2">
    <source>
        <dbReference type="Proteomes" id="UP001551695"/>
    </source>
</evidence>
<reference evidence="1 2" key="1">
    <citation type="submission" date="2024-06" db="EMBL/GenBank/DDBJ databases">
        <title>The Natural Products Discovery Center: Release of the First 8490 Sequenced Strains for Exploring Actinobacteria Biosynthetic Diversity.</title>
        <authorList>
            <person name="Kalkreuter E."/>
            <person name="Kautsar S.A."/>
            <person name="Yang D."/>
            <person name="Bader C.D."/>
            <person name="Teijaro C.N."/>
            <person name="Fluegel L."/>
            <person name="Davis C.M."/>
            <person name="Simpson J.R."/>
            <person name="Lauterbach L."/>
            <person name="Steele A.D."/>
            <person name="Gui C."/>
            <person name="Meng S."/>
            <person name="Li G."/>
            <person name="Viehrig K."/>
            <person name="Ye F."/>
            <person name="Su P."/>
            <person name="Kiefer A.F."/>
            <person name="Nichols A."/>
            <person name="Cepeda A.J."/>
            <person name="Yan W."/>
            <person name="Fan B."/>
            <person name="Jiang Y."/>
            <person name="Adhikari A."/>
            <person name="Zheng C.-J."/>
            <person name="Schuster L."/>
            <person name="Cowan T.M."/>
            <person name="Smanski M.J."/>
            <person name="Chevrette M.G."/>
            <person name="De Carvalho L.P.S."/>
            <person name="Shen B."/>
        </authorList>
    </citation>
    <scope>NUCLEOTIDE SEQUENCE [LARGE SCALE GENOMIC DNA]</scope>
    <source>
        <strain evidence="1 2">NPDC050403</strain>
    </source>
</reference>
<keyword evidence="2" id="KW-1185">Reference proteome</keyword>
<proteinExistence type="predicted"/>
<sequence>MTTIPTDTEQLLPVTVGADLGPRTTAVPPLAERIRAAFDAADHARITPIPDDDYLLFPY</sequence>
<dbReference type="Proteomes" id="UP001551695">
    <property type="component" value="Unassembled WGS sequence"/>
</dbReference>
<accession>A0ABV3FQP0</accession>
<evidence type="ECO:0000313" key="1">
    <source>
        <dbReference type="EMBL" id="MEV0707734.1"/>
    </source>
</evidence>
<protein>
    <submittedName>
        <fullName evidence="1">Uncharacterized protein</fullName>
    </submittedName>
</protein>
<dbReference type="RefSeq" id="WP_357781758.1">
    <property type="nucleotide sequence ID" value="NZ_JBFAKC010000004.1"/>
</dbReference>
<organism evidence="1 2">
    <name type="scientific">Nocardia aurea</name>
    <dbReference type="NCBI Taxonomy" id="2144174"/>
    <lineage>
        <taxon>Bacteria</taxon>
        <taxon>Bacillati</taxon>
        <taxon>Actinomycetota</taxon>
        <taxon>Actinomycetes</taxon>
        <taxon>Mycobacteriales</taxon>
        <taxon>Nocardiaceae</taxon>
        <taxon>Nocardia</taxon>
    </lineage>
</organism>
<name>A0ABV3FQP0_9NOCA</name>
<comment type="caution">
    <text evidence="1">The sequence shown here is derived from an EMBL/GenBank/DDBJ whole genome shotgun (WGS) entry which is preliminary data.</text>
</comment>
<dbReference type="EMBL" id="JBFAKC010000004">
    <property type="protein sequence ID" value="MEV0707734.1"/>
    <property type="molecule type" value="Genomic_DNA"/>
</dbReference>
<gene>
    <name evidence="1" type="ORF">AB0I48_09240</name>
</gene>